<reference evidence="2" key="1">
    <citation type="submission" date="2022-08" db="EMBL/GenBank/DDBJ databases">
        <title>Novel sulfate-reducing endosymbionts in the free-living metamonad Anaeramoeba.</title>
        <authorList>
            <person name="Jerlstrom-Hultqvist J."/>
            <person name="Cepicka I."/>
            <person name="Gallot-Lavallee L."/>
            <person name="Salas-Leiva D."/>
            <person name="Curtis B.A."/>
            <person name="Zahonova K."/>
            <person name="Pipaliya S."/>
            <person name="Dacks J."/>
            <person name="Roger A.J."/>
        </authorList>
    </citation>
    <scope>NUCLEOTIDE SEQUENCE</scope>
    <source>
        <strain evidence="2">Schooner1</strain>
    </source>
</reference>
<keyword evidence="1" id="KW-0175">Coiled coil</keyword>
<evidence type="ECO:0000256" key="1">
    <source>
        <dbReference type="SAM" id="Coils"/>
    </source>
</evidence>
<dbReference type="EMBL" id="JAOAOG010000003">
    <property type="protein sequence ID" value="KAJ6255591.1"/>
    <property type="molecule type" value="Genomic_DNA"/>
</dbReference>
<feature type="coiled-coil region" evidence="1">
    <location>
        <begin position="1"/>
        <end position="28"/>
    </location>
</feature>
<protein>
    <submittedName>
        <fullName evidence="2">Uncharacterized protein</fullName>
    </submittedName>
</protein>
<proteinExistence type="predicted"/>
<accession>A0ABQ8ZF97</accession>
<dbReference type="Proteomes" id="UP001150062">
    <property type="component" value="Unassembled WGS sequence"/>
</dbReference>
<organism evidence="2 3">
    <name type="scientific">Anaeramoeba flamelloides</name>
    <dbReference type="NCBI Taxonomy" id="1746091"/>
    <lineage>
        <taxon>Eukaryota</taxon>
        <taxon>Metamonada</taxon>
        <taxon>Anaeramoebidae</taxon>
        <taxon>Anaeramoeba</taxon>
    </lineage>
</organism>
<evidence type="ECO:0000313" key="2">
    <source>
        <dbReference type="EMBL" id="KAJ6255591.1"/>
    </source>
</evidence>
<comment type="caution">
    <text evidence="2">The sequence shown here is derived from an EMBL/GenBank/DDBJ whole genome shotgun (WGS) entry which is preliminary data.</text>
</comment>
<name>A0ABQ8ZF97_9EUKA</name>
<gene>
    <name evidence="2" type="ORF">M0813_11151</name>
</gene>
<keyword evidence="3" id="KW-1185">Reference proteome</keyword>
<sequence>MIKLDEDVEEDSRKIKNLTKKREIIRKQVSILMNSLEDVIIQESNRWEITMNSLLEKTQIKILTKENFDINTGENNTRKEICYFNPKKVQKAGIENKIGFYQEKISYLEMYNLCVKPNPLRSVKRKNNILEFWDTKENIEKMFQILQNRTDLLPRGLKIYKYINQIKTKSIIQGKRTLNNTKIKINIGTLNICGLNEINKSERLENKLLNNKIDICFTVSFTFKAQTFNEI</sequence>
<evidence type="ECO:0000313" key="3">
    <source>
        <dbReference type="Proteomes" id="UP001150062"/>
    </source>
</evidence>